<evidence type="ECO:0000256" key="1">
    <source>
        <dbReference type="ARBA" id="ARBA00004613"/>
    </source>
</evidence>
<proteinExistence type="predicted"/>
<dbReference type="EMBL" id="CM000162">
    <property type="protein sequence ID" value="EDX02497.1"/>
    <property type="molecule type" value="Genomic_DNA"/>
</dbReference>
<sequence length="115" mass="12205">MSHFTSAVAALLLLSLLVILGGQGAQAAVAKVKLSNSAHPGKCVLDTNTILSPGQTGLAPNLQCVRAECHADGVVTFKTCDAVAPPPGCKQRDFVNINRDFPECCERKYNCEKHI</sequence>
<dbReference type="GO" id="GO:0005576">
    <property type="term" value="C:extracellular region"/>
    <property type="evidence" value="ECO:0007669"/>
    <property type="project" value="UniProtKB-SubCell"/>
</dbReference>
<organism evidence="5 6">
    <name type="scientific">Drosophila yakuba</name>
    <name type="common">Fruit fly</name>
    <dbReference type="NCBI Taxonomy" id="7245"/>
    <lineage>
        <taxon>Eukaryota</taxon>
        <taxon>Metazoa</taxon>
        <taxon>Ecdysozoa</taxon>
        <taxon>Arthropoda</taxon>
        <taxon>Hexapoda</taxon>
        <taxon>Insecta</taxon>
        <taxon>Pterygota</taxon>
        <taxon>Neoptera</taxon>
        <taxon>Endopterygota</taxon>
        <taxon>Diptera</taxon>
        <taxon>Brachycera</taxon>
        <taxon>Muscomorpha</taxon>
        <taxon>Ephydroidea</taxon>
        <taxon>Drosophilidae</taxon>
        <taxon>Drosophila</taxon>
        <taxon>Sophophora</taxon>
    </lineage>
</organism>
<evidence type="ECO:0000256" key="3">
    <source>
        <dbReference type="SAM" id="SignalP"/>
    </source>
</evidence>
<dbReference type="InterPro" id="IPR029277">
    <property type="entry name" value="SVWC_dom"/>
</dbReference>
<dbReference type="KEGG" id="dya:Dyak_GE17607"/>
<dbReference type="OrthoDB" id="7886177at2759"/>
<dbReference type="PhylomeDB" id="B4Q1S2"/>
<keyword evidence="6" id="KW-1185">Reference proteome</keyword>
<dbReference type="HOGENOM" id="CLU_170581_0_0_1"/>
<dbReference type="Pfam" id="PF15430">
    <property type="entry name" value="SVWC"/>
    <property type="match status" value="1"/>
</dbReference>
<dbReference type="PANTHER" id="PTHR39957">
    <property type="entry name" value="AT09846P1-RELATED"/>
    <property type="match status" value="1"/>
</dbReference>
<accession>B4Q1S2</accession>
<dbReference type="SMART" id="SM01318">
    <property type="entry name" value="SVWC"/>
    <property type="match status" value="1"/>
</dbReference>
<feature type="domain" description="Single" evidence="4">
    <location>
        <begin position="43"/>
        <end position="111"/>
    </location>
</feature>
<comment type="subcellular location">
    <subcellularLocation>
        <location evidence="1">Secreted</location>
    </subcellularLocation>
</comment>
<feature type="signal peptide" evidence="3">
    <location>
        <begin position="1"/>
        <end position="27"/>
    </location>
</feature>
<reference evidence="5 6" key="1">
    <citation type="journal article" date="2007" name="Nature">
        <title>Evolution of genes and genomes on the Drosophila phylogeny.</title>
        <authorList>
            <consortium name="Drosophila 12 Genomes Consortium"/>
            <person name="Clark A.G."/>
            <person name="Eisen M.B."/>
            <person name="Smith D.R."/>
            <person name="Bergman C.M."/>
            <person name="Oliver B."/>
            <person name="Markow T.A."/>
            <person name="Kaufman T.C."/>
            <person name="Kellis M."/>
            <person name="Gelbart W."/>
            <person name="Iyer V.N."/>
            <person name="Pollard D.A."/>
            <person name="Sackton T.B."/>
            <person name="Larracuente A.M."/>
            <person name="Singh N.D."/>
            <person name="Abad J.P."/>
            <person name="Abt D.N."/>
            <person name="Adryan B."/>
            <person name="Aguade M."/>
            <person name="Akashi H."/>
            <person name="Anderson W.W."/>
            <person name="Aquadro C.F."/>
            <person name="Ardell D.H."/>
            <person name="Arguello R."/>
            <person name="Artieri C.G."/>
            <person name="Barbash D.A."/>
            <person name="Barker D."/>
            <person name="Barsanti P."/>
            <person name="Batterham P."/>
            <person name="Batzoglou S."/>
            <person name="Begun D."/>
            <person name="Bhutkar A."/>
            <person name="Blanco E."/>
            <person name="Bosak S.A."/>
            <person name="Bradley R.K."/>
            <person name="Brand A.D."/>
            <person name="Brent M.R."/>
            <person name="Brooks A.N."/>
            <person name="Brown R.H."/>
            <person name="Butlin R.K."/>
            <person name="Caggese C."/>
            <person name="Calvi B.R."/>
            <person name="Bernardo de Carvalho A."/>
            <person name="Caspi A."/>
            <person name="Castrezana S."/>
            <person name="Celniker S.E."/>
            <person name="Chang J.L."/>
            <person name="Chapple C."/>
            <person name="Chatterji S."/>
            <person name="Chinwalla A."/>
            <person name="Civetta A."/>
            <person name="Clifton S.W."/>
            <person name="Comeron J.M."/>
            <person name="Costello J.C."/>
            <person name="Coyne J.A."/>
            <person name="Daub J."/>
            <person name="David R.G."/>
            <person name="Delcher A.L."/>
            <person name="Delehaunty K."/>
            <person name="Do C.B."/>
            <person name="Ebling H."/>
            <person name="Edwards K."/>
            <person name="Eickbush T."/>
            <person name="Evans J.D."/>
            <person name="Filipski A."/>
            <person name="Findeiss S."/>
            <person name="Freyhult E."/>
            <person name="Fulton L."/>
            <person name="Fulton R."/>
            <person name="Garcia A.C."/>
            <person name="Gardiner A."/>
            <person name="Garfield D.A."/>
            <person name="Garvin B.E."/>
            <person name="Gibson G."/>
            <person name="Gilbert D."/>
            <person name="Gnerre S."/>
            <person name="Godfrey J."/>
            <person name="Good R."/>
            <person name="Gotea V."/>
            <person name="Gravely B."/>
            <person name="Greenberg A.J."/>
            <person name="Griffiths-Jones S."/>
            <person name="Gross S."/>
            <person name="Guigo R."/>
            <person name="Gustafson E.A."/>
            <person name="Haerty W."/>
            <person name="Hahn M.W."/>
            <person name="Halligan D.L."/>
            <person name="Halpern A.L."/>
            <person name="Halter G.M."/>
            <person name="Han M.V."/>
            <person name="Heger A."/>
            <person name="Hillier L."/>
            <person name="Hinrichs A.S."/>
            <person name="Holmes I."/>
            <person name="Hoskins R.A."/>
            <person name="Hubisz M.J."/>
            <person name="Hultmark D."/>
            <person name="Huntley M.A."/>
            <person name="Jaffe D.B."/>
            <person name="Jagadeeshan S."/>
            <person name="Jeck W.R."/>
            <person name="Johnson J."/>
            <person name="Jones C.D."/>
            <person name="Jordan W.C."/>
            <person name="Karpen G.H."/>
            <person name="Kataoka E."/>
            <person name="Keightley P.D."/>
            <person name="Kheradpour P."/>
            <person name="Kirkness E.F."/>
            <person name="Koerich L.B."/>
            <person name="Kristiansen K."/>
            <person name="Kudrna D."/>
            <person name="Kulathinal R.J."/>
            <person name="Kumar S."/>
            <person name="Kwok R."/>
            <person name="Lander E."/>
            <person name="Langley C.H."/>
            <person name="Lapoint R."/>
            <person name="Lazzaro B.P."/>
            <person name="Lee S.J."/>
            <person name="Levesque L."/>
            <person name="Li R."/>
            <person name="Lin C.F."/>
            <person name="Lin M.F."/>
            <person name="Lindblad-Toh K."/>
            <person name="Llopart A."/>
            <person name="Long M."/>
            <person name="Low L."/>
            <person name="Lozovsky E."/>
            <person name="Lu J."/>
            <person name="Luo M."/>
            <person name="Machado C.A."/>
            <person name="Makalowski W."/>
            <person name="Marzo M."/>
            <person name="Matsuda M."/>
            <person name="Matzkin L."/>
            <person name="McAllister B."/>
            <person name="McBride C.S."/>
            <person name="McKernan B."/>
            <person name="McKernan K."/>
            <person name="Mendez-Lago M."/>
            <person name="Minx P."/>
            <person name="Mollenhauer M.U."/>
            <person name="Montooth K."/>
            <person name="Mount S.M."/>
            <person name="Mu X."/>
            <person name="Myers E."/>
            <person name="Negre B."/>
            <person name="Newfeld S."/>
            <person name="Nielsen R."/>
            <person name="Noor M.A."/>
            <person name="O'Grady P."/>
            <person name="Pachter L."/>
            <person name="Papaceit M."/>
            <person name="Parisi M.J."/>
            <person name="Parisi M."/>
            <person name="Parts L."/>
            <person name="Pedersen J.S."/>
            <person name="Pesole G."/>
            <person name="Phillippy A.M."/>
            <person name="Ponting C.P."/>
            <person name="Pop M."/>
            <person name="Porcelli D."/>
            <person name="Powell J.R."/>
            <person name="Prohaska S."/>
            <person name="Pruitt K."/>
            <person name="Puig M."/>
            <person name="Quesneville H."/>
            <person name="Ram K.R."/>
            <person name="Rand D."/>
            <person name="Rasmussen M.D."/>
            <person name="Reed L.K."/>
            <person name="Reenan R."/>
            <person name="Reily A."/>
            <person name="Remington K.A."/>
            <person name="Rieger T.T."/>
            <person name="Ritchie M.G."/>
            <person name="Robin C."/>
            <person name="Rogers Y.H."/>
            <person name="Rohde C."/>
            <person name="Rozas J."/>
            <person name="Rubenfield M.J."/>
            <person name="Ruiz A."/>
            <person name="Russo S."/>
            <person name="Salzberg S.L."/>
            <person name="Sanchez-Gracia A."/>
            <person name="Saranga D.J."/>
            <person name="Sato H."/>
            <person name="Schaeffer S.W."/>
            <person name="Schatz M.C."/>
            <person name="Schlenke T."/>
            <person name="Schwartz R."/>
            <person name="Segarra C."/>
            <person name="Singh R.S."/>
            <person name="Sirot L."/>
            <person name="Sirota M."/>
            <person name="Sisneros N.B."/>
            <person name="Smith C.D."/>
            <person name="Smith T.F."/>
            <person name="Spieth J."/>
            <person name="Stage D.E."/>
            <person name="Stark A."/>
            <person name="Stephan W."/>
            <person name="Strausberg R.L."/>
            <person name="Strempel S."/>
            <person name="Sturgill D."/>
            <person name="Sutton G."/>
            <person name="Sutton G.G."/>
            <person name="Tao W."/>
            <person name="Teichmann S."/>
            <person name="Tobari Y.N."/>
            <person name="Tomimura Y."/>
            <person name="Tsolas J.M."/>
            <person name="Valente V.L."/>
            <person name="Venter E."/>
            <person name="Venter J.C."/>
            <person name="Vicario S."/>
            <person name="Vieira F.G."/>
            <person name="Vilella A.J."/>
            <person name="Villasante A."/>
            <person name="Walenz B."/>
            <person name="Wang J."/>
            <person name="Wasserman M."/>
            <person name="Watts T."/>
            <person name="Wilson D."/>
            <person name="Wilson R.K."/>
            <person name="Wing R.A."/>
            <person name="Wolfner M.F."/>
            <person name="Wong A."/>
            <person name="Wong G.K."/>
            <person name="Wu C.I."/>
            <person name="Wu G."/>
            <person name="Yamamoto D."/>
            <person name="Yang H.P."/>
            <person name="Yang S.P."/>
            <person name="Yorke J.A."/>
            <person name="Yoshida K."/>
            <person name="Zdobnov E."/>
            <person name="Zhang P."/>
            <person name="Zhang Y."/>
            <person name="Zimin A.V."/>
            <person name="Baldwin J."/>
            <person name="Abdouelleil A."/>
            <person name="Abdulkadir J."/>
            <person name="Abebe A."/>
            <person name="Abera B."/>
            <person name="Abreu J."/>
            <person name="Acer S.C."/>
            <person name="Aftuck L."/>
            <person name="Alexander A."/>
            <person name="An P."/>
            <person name="Anderson E."/>
            <person name="Anderson S."/>
            <person name="Arachi H."/>
            <person name="Azer M."/>
            <person name="Bachantsang P."/>
            <person name="Barry A."/>
            <person name="Bayul T."/>
            <person name="Berlin A."/>
            <person name="Bessette D."/>
            <person name="Bloom T."/>
            <person name="Blye J."/>
            <person name="Boguslavskiy L."/>
            <person name="Bonnet C."/>
            <person name="Boukhgalter B."/>
            <person name="Bourzgui I."/>
            <person name="Brown A."/>
            <person name="Cahill P."/>
            <person name="Channer S."/>
            <person name="Cheshatsang Y."/>
            <person name="Chuda L."/>
            <person name="Citroen M."/>
            <person name="Collymore A."/>
            <person name="Cooke P."/>
            <person name="Costello M."/>
            <person name="D'Aco K."/>
            <person name="Daza R."/>
            <person name="De Haan G."/>
            <person name="DeGray S."/>
            <person name="DeMaso C."/>
            <person name="Dhargay N."/>
            <person name="Dooley K."/>
            <person name="Dooley E."/>
            <person name="Doricent M."/>
            <person name="Dorje P."/>
            <person name="Dorjee K."/>
            <person name="Dupes A."/>
            <person name="Elong R."/>
            <person name="Falk J."/>
            <person name="Farina A."/>
            <person name="Faro S."/>
            <person name="Ferguson D."/>
            <person name="Fisher S."/>
            <person name="Foley C.D."/>
            <person name="Franke A."/>
            <person name="Friedrich D."/>
            <person name="Gadbois L."/>
            <person name="Gearin G."/>
            <person name="Gearin C.R."/>
            <person name="Giannoukos G."/>
            <person name="Goode T."/>
            <person name="Graham J."/>
            <person name="Grandbois E."/>
            <person name="Grewal S."/>
            <person name="Gyaltsen K."/>
            <person name="Hafez N."/>
            <person name="Hagos B."/>
            <person name="Hall J."/>
            <person name="Henson C."/>
            <person name="Hollinger A."/>
            <person name="Honan T."/>
            <person name="Huard M.D."/>
            <person name="Hughes L."/>
            <person name="Hurhula B."/>
            <person name="Husby M.E."/>
            <person name="Kamat A."/>
            <person name="Kanga B."/>
            <person name="Kashin S."/>
            <person name="Khazanovich D."/>
            <person name="Kisner P."/>
            <person name="Lance K."/>
            <person name="Lara M."/>
            <person name="Lee W."/>
            <person name="Lennon N."/>
            <person name="Letendre F."/>
            <person name="LeVine R."/>
            <person name="Lipovsky A."/>
            <person name="Liu X."/>
            <person name="Liu J."/>
            <person name="Liu S."/>
            <person name="Lokyitsang T."/>
            <person name="Lokyitsang Y."/>
            <person name="Lubonja R."/>
            <person name="Lui A."/>
            <person name="MacDonald P."/>
            <person name="Magnisalis V."/>
            <person name="Maru K."/>
            <person name="Matthews C."/>
            <person name="McCusker W."/>
            <person name="McDonough S."/>
            <person name="Mehta T."/>
            <person name="Meldrim J."/>
            <person name="Meneus L."/>
            <person name="Mihai O."/>
            <person name="Mihalev A."/>
            <person name="Mihova T."/>
            <person name="Mittelman R."/>
            <person name="Mlenga V."/>
            <person name="Montmayeur A."/>
            <person name="Mulrain L."/>
            <person name="Navidi A."/>
            <person name="Naylor J."/>
            <person name="Negash T."/>
            <person name="Nguyen T."/>
            <person name="Nguyen N."/>
            <person name="Nicol R."/>
            <person name="Norbu C."/>
            <person name="Norbu N."/>
            <person name="Novod N."/>
            <person name="O'Neill B."/>
            <person name="Osman S."/>
            <person name="Markiewicz E."/>
            <person name="Oyono O.L."/>
            <person name="Patti C."/>
            <person name="Phunkhang P."/>
            <person name="Pierre F."/>
            <person name="Priest M."/>
            <person name="Raghuraman S."/>
            <person name="Rege F."/>
            <person name="Reyes R."/>
            <person name="Rise C."/>
            <person name="Rogov P."/>
            <person name="Ross K."/>
            <person name="Ryan E."/>
            <person name="Settipalli S."/>
            <person name="Shea T."/>
            <person name="Sherpa N."/>
            <person name="Shi L."/>
            <person name="Shih D."/>
            <person name="Sparrow T."/>
            <person name="Spaulding J."/>
            <person name="Stalker J."/>
            <person name="Stange-Thomann N."/>
            <person name="Stavropoulos S."/>
            <person name="Stone C."/>
            <person name="Strader C."/>
            <person name="Tesfaye S."/>
            <person name="Thomson T."/>
            <person name="Thoulutsang Y."/>
            <person name="Thoulutsang D."/>
            <person name="Topham K."/>
            <person name="Topping I."/>
            <person name="Tsamla T."/>
            <person name="Vassiliev H."/>
            <person name="Vo A."/>
            <person name="Wangchuk T."/>
            <person name="Wangdi T."/>
            <person name="Weiand M."/>
            <person name="Wilkinson J."/>
            <person name="Wilson A."/>
            <person name="Yadav S."/>
            <person name="Young G."/>
            <person name="Yu Q."/>
            <person name="Zembek L."/>
            <person name="Zhong D."/>
            <person name="Zimmer A."/>
            <person name="Zwirko Z."/>
            <person name="Jaffe D.B."/>
            <person name="Alvarez P."/>
            <person name="Brockman W."/>
            <person name="Butler J."/>
            <person name="Chin C."/>
            <person name="Gnerre S."/>
            <person name="Grabherr M."/>
            <person name="Kleber M."/>
            <person name="Mauceli E."/>
            <person name="MacCallum I."/>
        </authorList>
    </citation>
    <scope>NUCLEOTIDE SEQUENCE [LARGE SCALE GENOMIC DNA]</scope>
    <source>
        <strain evidence="6">Tai18E2 / Tucson 14021-0261.01</strain>
    </source>
</reference>
<gene>
    <name evidence="5" type="primary">Dyak\GE17607</name>
    <name evidence="5" type="synonym">dyak_GLEANR_18922</name>
    <name evidence="5" type="synonym">GE17607</name>
    <name evidence="5" type="ORF">Dyak_GE17607</name>
</gene>
<evidence type="ECO:0000313" key="6">
    <source>
        <dbReference type="Proteomes" id="UP000002282"/>
    </source>
</evidence>
<dbReference type="Proteomes" id="UP000002282">
    <property type="component" value="Chromosome X"/>
</dbReference>
<dbReference type="OMA" id="ECCERAY"/>
<feature type="chain" id="PRO_5002820114" description="Single domain-containing protein" evidence="3">
    <location>
        <begin position="28"/>
        <end position="115"/>
    </location>
</feature>
<protein>
    <recommendedName>
        <fullName evidence="4">Single domain-containing protein</fullName>
    </recommendedName>
</protein>
<dbReference type="AlphaFoldDB" id="B4Q1S2"/>
<evidence type="ECO:0000259" key="4">
    <source>
        <dbReference type="SMART" id="SM01318"/>
    </source>
</evidence>
<reference evidence="5 6" key="2">
    <citation type="journal article" date="2007" name="PLoS Biol.">
        <title>Principles of genome evolution in the Drosophila melanogaster species group.</title>
        <authorList>
            <person name="Ranz J.M."/>
            <person name="Maurin D."/>
            <person name="Chan Y.S."/>
            <person name="von Grotthuss M."/>
            <person name="Hillier L.W."/>
            <person name="Roote J."/>
            <person name="Ashburner M."/>
            <person name="Bergman C.M."/>
        </authorList>
    </citation>
    <scope>NUCLEOTIDE SEQUENCE [LARGE SCALE GENOMIC DNA]</scope>
    <source>
        <strain evidence="6">Tai18E2 / Tucson 14021-0261.01</strain>
    </source>
</reference>
<name>B4Q1S2_DROYA</name>
<dbReference type="PANTHER" id="PTHR39957:SF1">
    <property type="entry name" value="AT09846P1-RELATED"/>
    <property type="match status" value="1"/>
</dbReference>
<dbReference type="eggNOG" id="ENOG502T9BP">
    <property type="taxonomic scope" value="Eukaryota"/>
</dbReference>
<dbReference type="InterPro" id="IPR053308">
    <property type="entry name" value="Vago-like"/>
</dbReference>
<evidence type="ECO:0000256" key="2">
    <source>
        <dbReference type="ARBA" id="ARBA00022525"/>
    </source>
</evidence>
<evidence type="ECO:0000313" key="5">
    <source>
        <dbReference type="EMBL" id="EDX02497.1"/>
    </source>
</evidence>
<keyword evidence="2" id="KW-0964">Secreted</keyword>
<keyword evidence="3" id="KW-0732">Signal</keyword>